<reference evidence="5 6" key="1">
    <citation type="submission" date="2016-12" db="EMBL/GenBank/DDBJ databases">
        <title>The new phylogeny of genus Mycobacterium.</title>
        <authorList>
            <person name="Tortoli E."/>
            <person name="Trovato A."/>
            <person name="Cirillo D.M."/>
        </authorList>
    </citation>
    <scope>NUCLEOTIDE SEQUENCE [LARGE SCALE GENOMIC DNA]</scope>
    <source>
        <strain evidence="5 6">DSM 45130</strain>
    </source>
</reference>
<protein>
    <recommendedName>
        <fullName evidence="7">DoxX family protein</fullName>
    </recommendedName>
</protein>
<keyword evidence="6" id="KW-1185">Reference proteome</keyword>
<dbReference type="RefSeq" id="WP_163787832.1">
    <property type="nucleotide sequence ID" value="NZ_AP022618.1"/>
</dbReference>
<dbReference type="EMBL" id="MVHS01000057">
    <property type="protein sequence ID" value="ORA65904.1"/>
    <property type="molecule type" value="Genomic_DNA"/>
</dbReference>
<comment type="caution">
    <text evidence="5">The sequence shown here is derived from an EMBL/GenBank/DDBJ whole genome shotgun (WGS) entry which is preliminary data.</text>
</comment>
<comment type="subcellular location">
    <subcellularLocation>
        <location evidence="1">Membrane</location>
        <topology evidence="1">Multi-pass membrane protein</topology>
    </subcellularLocation>
</comment>
<dbReference type="Proteomes" id="UP000192801">
    <property type="component" value="Unassembled WGS sequence"/>
</dbReference>
<dbReference type="Pfam" id="PF07681">
    <property type="entry name" value="DoxX"/>
    <property type="match status" value="1"/>
</dbReference>
<dbReference type="GO" id="GO:0016020">
    <property type="term" value="C:membrane"/>
    <property type="evidence" value="ECO:0007669"/>
    <property type="project" value="UniProtKB-SubCell"/>
</dbReference>
<gene>
    <name evidence="5" type="ORF">BST26_18130</name>
</gene>
<keyword evidence="3" id="KW-1133">Transmembrane helix</keyword>
<keyword evidence="4" id="KW-0472">Membrane</keyword>
<evidence type="ECO:0000256" key="4">
    <source>
        <dbReference type="ARBA" id="ARBA00023136"/>
    </source>
</evidence>
<dbReference type="AlphaFoldDB" id="A0A1X0D0F9"/>
<dbReference type="STRING" id="444597.BST26_18130"/>
<evidence type="ECO:0000313" key="5">
    <source>
        <dbReference type="EMBL" id="ORA65904.1"/>
    </source>
</evidence>
<accession>A0A1X0D0F9</accession>
<evidence type="ECO:0000256" key="1">
    <source>
        <dbReference type="ARBA" id="ARBA00004141"/>
    </source>
</evidence>
<proteinExistence type="predicted"/>
<evidence type="ECO:0000313" key="6">
    <source>
        <dbReference type="Proteomes" id="UP000192801"/>
    </source>
</evidence>
<organism evidence="5 6">
    <name type="scientific">Mycolicibacterium insubricum</name>
    <dbReference type="NCBI Taxonomy" id="444597"/>
    <lineage>
        <taxon>Bacteria</taxon>
        <taxon>Bacillati</taxon>
        <taxon>Actinomycetota</taxon>
        <taxon>Actinomycetes</taxon>
        <taxon>Mycobacteriales</taxon>
        <taxon>Mycobacteriaceae</taxon>
        <taxon>Mycolicibacterium</taxon>
    </lineage>
</organism>
<sequence>MIRQIARPLLGSFFIYAGFRALVNPTPVADAAQPMLDTAADFGATGQVDNLTVARAYGAVQLAGGLLLAAGKAPRIASLVLAGSMAPATVTHDFWNEPDDTARHAKATQFLKDASLMGGLLIAGFDTEGKPGVQWRARRLAKKASARAAAIAPGLVGDHDSSDFEEYVDRARTAAARLGDRIEGRTSVAAERLADVVDAAKPRVAHAAAVASERATDAGIVIGEALSELRQEASHLREDARGRLRR</sequence>
<dbReference type="InterPro" id="IPR032808">
    <property type="entry name" value="DoxX"/>
</dbReference>
<evidence type="ECO:0008006" key="7">
    <source>
        <dbReference type="Google" id="ProtNLM"/>
    </source>
</evidence>
<keyword evidence="2" id="KW-0812">Transmembrane</keyword>
<name>A0A1X0D0F9_9MYCO</name>
<evidence type="ECO:0000256" key="3">
    <source>
        <dbReference type="ARBA" id="ARBA00022989"/>
    </source>
</evidence>
<evidence type="ECO:0000256" key="2">
    <source>
        <dbReference type="ARBA" id="ARBA00022692"/>
    </source>
</evidence>